<dbReference type="InterPro" id="IPR013517">
    <property type="entry name" value="FG-GAP"/>
</dbReference>
<dbReference type="InterPro" id="IPR013519">
    <property type="entry name" value="Int_alpha_beta-p"/>
</dbReference>
<reference evidence="4 5" key="1">
    <citation type="submission" date="2015-03" db="EMBL/GenBank/DDBJ databases">
        <title>Genome assembly of Sandaracinus amylolyticus DSM 53668.</title>
        <authorList>
            <person name="Sharma G."/>
            <person name="Subramanian S."/>
        </authorList>
    </citation>
    <scope>NUCLEOTIDE SEQUENCE [LARGE SCALE GENOMIC DNA]</scope>
    <source>
        <strain evidence="4 5">DSM 53668</strain>
    </source>
</reference>
<evidence type="ECO:0000256" key="3">
    <source>
        <dbReference type="ARBA" id="ARBA00023180"/>
    </source>
</evidence>
<dbReference type="PROSITE" id="PS51470">
    <property type="entry name" value="FG_GAP"/>
    <property type="match status" value="1"/>
</dbReference>
<protein>
    <submittedName>
        <fullName evidence="4">Hemagglutinin protein</fullName>
    </submittedName>
</protein>
<keyword evidence="2" id="KW-0677">Repeat</keyword>
<keyword evidence="5" id="KW-1185">Reference proteome</keyword>
<evidence type="ECO:0000313" key="5">
    <source>
        <dbReference type="Proteomes" id="UP000034883"/>
    </source>
</evidence>
<dbReference type="STRING" id="927083.DB32_007454"/>
<dbReference type="Proteomes" id="UP000034883">
    <property type="component" value="Chromosome"/>
</dbReference>
<dbReference type="Pfam" id="PF14312">
    <property type="entry name" value="FG-GAP_2"/>
    <property type="match status" value="6"/>
</dbReference>
<dbReference type="SMART" id="SM00191">
    <property type="entry name" value="Int_alpha"/>
    <property type="match status" value="6"/>
</dbReference>
<dbReference type="SUPFAM" id="SSF69322">
    <property type="entry name" value="Tricorn protease domain 2"/>
    <property type="match status" value="1"/>
</dbReference>
<evidence type="ECO:0000256" key="1">
    <source>
        <dbReference type="ARBA" id="ARBA00022729"/>
    </source>
</evidence>
<sequence length="762" mass="77626">MSCAPQQRVDQSRLSDFARYGRSIAISDRTAVVGAYQEDGSQGAVYVLTRVGDGHAWSHSARIASPSPADEQFGDDVAIDGSTIVVGAPLDHQPGAVRAGRVYVLTPSDGAWASVAQLASPGTHQAWEAFGGAVAIDGDTIVVGAVDRDAGAVVDAGAAFVFTRSGGTWSFTQTLTAPSPVASDKMGSAVAIAGDTIAVSALRRNVGRAIDAGAVFVYQRSGSSWSLVQTLTATDAGPSDLFGTSVALEVDAETGDRRLVVGAESDDAPGFANAGAAYVFEAPAGGSFAQTAKLVASDPAANAIFGTDVALSGDRIVVGASGASKSAGAAYVFAASAGSWAQVVRLDRSPSDASAFLGTSVAIAGMHALIGATGEEVGATTGTDSGAVHAFREHEGGTWAHGHALHAAHNPSATTYYGSAIAIAGATVVAASPVRADAFQIDADGLSLALPLPPPASSQLWGVGTDGASIAVFARRQIDVDEIVGTVQVFGASASGWTLEAAIEPDLTSPAGPFEAANSGCVSIDGETLAIGAPRWNGGDGRAFVWTRTGGVWSQLQAPLGSAEELTNFDMNFGRVVQLDGDTLMIAEVPSSGLGGSTRNGKVHVYVRDGEGPYVLEQTLTEATPAVLDGFGSSAAISGDLLAVLTRTTKTVRVYRRTAGVWSEIWSVVIDASISSSSRQMIDIDGDLLAIGVPGMQVASIAGAGEVRVYRRAEDDTYAVENVLRAFDPVVNRGFGAVVQIDGDRVIAATADGDGGVYSFPL</sequence>
<organism evidence="4 5">
    <name type="scientific">Sandaracinus amylolyticus</name>
    <dbReference type="NCBI Taxonomy" id="927083"/>
    <lineage>
        <taxon>Bacteria</taxon>
        <taxon>Pseudomonadati</taxon>
        <taxon>Myxococcota</taxon>
        <taxon>Polyangia</taxon>
        <taxon>Polyangiales</taxon>
        <taxon>Sandaracinaceae</taxon>
        <taxon>Sandaracinus</taxon>
    </lineage>
</organism>
<dbReference type="KEGG" id="samy:DB32_007454"/>
<evidence type="ECO:0000313" key="4">
    <source>
        <dbReference type="EMBL" id="AKF10305.1"/>
    </source>
</evidence>
<dbReference type="PANTHER" id="PTHR36220">
    <property type="entry name" value="UNNAMED PRODUCT"/>
    <property type="match status" value="1"/>
</dbReference>
<dbReference type="RefSeq" id="WP_169791674.1">
    <property type="nucleotide sequence ID" value="NZ_CP011125.1"/>
</dbReference>
<name>A0A0F6W8S8_9BACT</name>
<accession>A0A0F6W8S8</accession>
<gene>
    <name evidence="4" type="ORF">DB32_007454</name>
</gene>
<dbReference type="Gene3D" id="2.130.10.130">
    <property type="entry name" value="Integrin alpha, N-terminal"/>
    <property type="match status" value="3"/>
</dbReference>
<dbReference type="AlphaFoldDB" id="A0A0F6W8S8"/>
<keyword evidence="1" id="KW-0732">Signal</keyword>
<keyword evidence="3" id="KW-0325">Glycoprotein</keyword>
<dbReference type="SUPFAM" id="SSF69318">
    <property type="entry name" value="Integrin alpha N-terminal domain"/>
    <property type="match status" value="1"/>
</dbReference>
<dbReference type="EMBL" id="CP011125">
    <property type="protein sequence ID" value="AKF10305.1"/>
    <property type="molecule type" value="Genomic_DNA"/>
</dbReference>
<dbReference type="PANTHER" id="PTHR36220:SF1">
    <property type="entry name" value="GAMMA TUBULIN COMPLEX COMPONENT C-TERMINAL DOMAIN-CONTAINING PROTEIN"/>
    <property type="match status" value="1"/>
</dbReference>
<dbReference type="InterPro" id="IPR028994">
    <property type="entry name" value="Integrin_alpha_N"/>
</dbReference>
<proteinExistence type="predicted"/>
<evidence type="ECO:0000256" key="2">
    <source>
        <dbReference type="ARBA" id="ARBA00022737"/>
    </source>
</evidence>